<dbReference type="Proteomes" id="UP000287171">
    <property type="component" value="Unassembled WGS sequence"/>
</dbReference>
<proteinExistence type="predicted"/>
<feature type="transmembrane region" description="Helical" evidence="1">
    <location>
        <begin position="117"/>
        <end position="138"/>
    </location>
</feature>
<feature type="transmembrane region" description="Helical" evidence="1">
    <location>
        <begin position="50"/>
        <end position="72"/>
    </location>
</feature>
<dbReference type="AlphaFoldDB" id="A0A402BE96"/>
<gene>
    <name evidence="2" type="ORF">KDA_51330</name>
</gene>
<evidence type="ECO:0000256" key="1">
    <source>
        <dbReference type="SAM" id="Phobius"/>
    </source>
</evidence>
<feature type="transmembrane region" description="Helical" evidence="1">
    <location>
        <begin position="15"/>
        <end position="38"/>
    </location>
</feature>
<keyword evidence="1" id="KW-1133">Transmembrane helix</keyword>
<dbReference type="EMBL" id="BIFT01000002">
    <property type="protein sequence ID" value="GCE29649.1"/>
    <property type="molecule type" value="Genomic_DNA"/>
</dbReference>
<name>A0A402BE96_9CHLR</name>
<keyword evidence="1" id="KW-0472">Membrane</keyword>
<reference evidence="3" key="1">
    <citation type="submission" date="2018-12" db="EMBL/GenBank/DDBJ databases">
        <title>Tengunoibacter tsumagoiensis gen. nov., sp. nov., Dictyobacter kobayashii sp. nov., D. alpinus sp. nov., and D. joshuensis sp. nov. and description of Dictyobacteraceae fam. nov. within the order Ktedonobacterales isolated from Tengu-no-mugimeshi.</title>
        <authorList>
            <person name="Wang C.M."/>
            <person name="Zheng Y."/>
            <person name="Sakai Y."/>
            <person name="Toyoda A."/>
            <person name="Minakuchi Y."/>
            <person name="Abe K."/>
            <person name="Yokota A."/>
            <person name="Yabe S."/>
        </authorList>
    </citation>
    <scope>NUCLEOTIDE SEQUENCE [LARGE SCALE GENOMIC DNA]</scope>
    <source>
        <strain evidence="3">Uno16</strain>
    </source>
</reference>
<keyword evidence="3" id="KW-1185">Reference proteome</keyword>
<accession>A0A402BE96</accession>
<organism evidence="2 3">
    <name type="scientific">Dictyobacter alpinus</name>
    <dbReference type="NCBI Taxonomy" id="2014873"/>
    <lineage>
        <taxon>Bacteria</taxon>
        <taxon>Bacillati</taxon>
        <taxon>Chloroflexota</taxon>
        <taxon>Ktedonobacteria</taxon>
        <taxon>Ktedonobacterales</taxon>
        <taxon>Dictyobacteraceae</taxon>
        <taxon>Dictyobacter</taxon>
    </lineage>
</organism>
<feature type="transmembrane region" description="Helical" evidence="1">
    <location>
        <begin position="144"/>
        <end position="161"/>
    </location>
</feature>
<protein>
    <submittedName>
        <fullName evidence="2">Uncharacterized protein</fullName>
    </submittedName>
</protein>
<sequence>MQQPAALLPSTWESFYVIVGSASAALTGLVFVVVTLMAERARARIRSAQAIGAFTTPTVVHFCAAFLVSVILSAPWSALWNVSLLMGICGLAGAIYCLVTAWRARRQTAYHPVLEDWLWHTVFPFLAYASLLLGAGLLEGNSKIAMFVFGVAAILFLLIGIHNSWDSVIYVTSTEASSEDKNQE</sequence>
<evidence type="ECO:0000313" key="3">
    <source>
        <dbReference type="Proteomes" id="UP000287171"/>
    </source>
</evidence>
<evidence type="ECO:0000313" key="2">
    <source>
        <dbReference type="EMBL" id="GCE29649.1"/>
    </source>
</evidence>
<feature type="transmembrane region" description="Helical" evidence="1">
    <location>
        <begin position="78"/>
        <end position="105"/>
    </location>
</feature>
<keyword evidence="1" id="KW-0812">Transmembrane</keyword>
<comment type="caution">
    <text evidence="2">The sequence shown here is derived from an EMBL/GenBank/DDBJ whole genome shotgun (WGS) entry which is preliminary data.</text>
</comment>